<dbReference type="PROSITE" id="PS51898">
    <property type="entry name" value="TYR_RECOMBINASE"/>
    <property type="match status" value="1"/>
</dbReference>
<evidence type="ECO:0000256" key="4">
    <source>
        <dbReference type="PROSITE-ProRule" id="PRU01248"/>
    </source>
</evidence>
<keyword evidence="3" id="KW-0233">DNA recombination</keyword>
<evidence type="ECO:0000259" key="6">
    <source>
        <dbReference type="PROSITE" id="PS51900"/>
    </source>
</evidence>
<evidence type="ECO:0000256" key="3">
    <source>
        <dbReference type="ARBA" id="ARBA00023172"/>
    </source>
</evidence>
<dbReference type="AlphaFoldDB" id="A0A328TIV5"/>
<comment type="caution">
    <text evidence="7">The sequence shown here is derived from an EMBL/GenBank/DDBJ whole genome shotgun (WGS) entry which is preliminary data.</text>
</comment>
<sequence>MPVRKLPDGQWIADFYTVDRSSGKEGKRVRKKFSTKGEALAFENYTLEKIEAAPWLGEAKETRRLTDLVELWFSRHGITLKDGEKRRSTMTWACECMGSPLAAEFNAQLFTSYRAKRLEGYFARTKRISKVAPRTLNLELAYFLAVFNELKRLGEWTLPNPLENVRHFRIDESEMAYLTAEQINLLLEACTASTAKDLLMIVKLCLATGARWSEAEGLKRSQVSGQRITFVKTKGKKNRTIPISLALADELPKKNGALFTPCYYAFRSALERAGLELPDGQMTHVLRHTFASHFMMNGGNILVLQRILGHTDIKMTMRYAHFAPDHFEDAVKLNPLEMCRKSVAEE</sequence>
<dbReference type="SUPFAM" id="SSF56349">
    <property type="entry name" value="DNA breaking-rejoining enzymes"/>
    <property type="match status" value="1"/>
</dbReference>
<gene>
    <name evidence="7" type="ORF">ACZ87_02797</name>
</gene>
<name>A0A328TIV5_9GAMM</name>
<dbReference type="InterPro" id="IPR011010">
    <property type="entry name" value="DNA_brk_join_enz"/>
</dbReference>
<dbReference type="Pfam" id="PF00589">
    <property type="entry name" value="Phage_integrase"/>
    <property type="match status" value="2"/>
</dbReference>
<dbReference type="GO" id="GO:0015074">
    <property type="term" value="P:DNA integration"/>
    <property type="evidence" value="ECO:0007669"/>
    <property type="project" value="UniProtKB-KW"/>
</dbReference>
<evidence type="ECO:0000313" key="8">
    <source>
        <dbReference type="Proteomes" id="UP000244334"/>
    </source>
</evidence>
<evidence type="ECO:0000256" key="1">
    <source>
        <dbReference type="ARBA" id="ARBA00022908"/>
    </source>
</evidence>
<dbReference type="Proteomes" id="UP000244334">
    <property type="component" value="Unassembled WGS sequence"/>
</dbReference>
<dbReference type="GO" id="GO:0006310">
    <property type="term" value="P:DNA recombination"/>
    <property type="evidence" value="ECO:0007669"/>
    <property type="project" value="UniProtKB-KW"/>
</dbReference>
<dbReference type="PROSITE" id="PS51900">
    <property type="entry name" value="CB"/>
    <property type="match status" value="1"/>
</dbReference>
<dbReference type="PANTHER" id="PTHR30349">
    <property type="entry name" value="PHAGE INTEGRASE-RELATED"/>
    <property type="match status" value="1"/>
</dbReference>
<feature type="domain" description="Tyr recombinase" evidence="5">
    <location>
        <begin position="173"/>
        <end position="332"/>
    </location>
</feature>
<dbReference type="InterPro" id="IPR013762">
    <property type="entry name" value="Integrase-like_cat_sf"/>
</dbReference>
<dbReference type="EMBL" id="LJAM02000359">
    <property type="protein sequence ID" value="RAP70399.1"/>
    <property type="molecule type" value="Genomic_DNA"/>
</dbReference>
<dbReference type="Gene3D" id="1.10.443.10">
    <property type="entry name" value="Intergrase catalytic core"/>
    <property type="match status" value="1"/>
</dbReference>
<dbReference type="RefSeq" id="WP_162475521.1">
    <property type="nucleotide sequence ID" value="NZ_LJAM02000359.1"/>
</dbReference>
<dbReference type="InterPro" id="IPR044068">
    <property type="entry name" value="CB"/>
</dbReference>
<evidence type="ECO:0000259" key="5">
    <source>
        <dbReference type="PROSITE" id="PS51898"/>
    </source>
</evidence>
<proteinExistence type="predicted"/>
<keyword evidence="2 4" id="KW-0238">DNA-binding</keyword>
<dbReference type="CDD" id="cd00796">
    <property type="entry name" value="INT_Rci_Hp1_C"/>
    <property type="match status" value="1"/>
</dbReference>
<feature type="domain" description="Core-binding (CB)" evidence="6">
    <location>
        <begin position="63"/>
        <end position="151"/>
    </location>
</feature>
<reference evidence="7" key="1">
    <citation type="submission" date="2018-04" db="EMBL/GenBank/DDBJ databases">
        <title>Genomes of the Obligate Erwinia dacicola and Facultative Enterobacter sp. OLF Endosymbionts of the Olive Fruit fly, Bactrocera oleae.</title>
        <authorList>
            <person name="Estes A.M."/>
            <person name="Hearn D.J."/>
            <person name="Agarwal S."/>
            <person name="Pierson E.A."/>
            <person name="Dunning-Hotopp J.C."/>
        </authorList>
    </citation>
    <scope>NUCLEOTIDE SEQUENCE [LARGE SCALE GENOMIC DNA]</scope>
    <source>
        <strain evidence="7">Oroville</strain>
    </source>
</reference>
<dbReference type="InterPro" id="IPR057084">
    <property type="entry name" value="Int_N"/>
</dbReference>
<dbReference type="InterPro" id="IPR050090">
    <property type="entry name" value="Tyrosine_recombinase_XerCD"/>
</dbReference>
<keyword evidence="8" id="KW-1185">Reference proteome</keyword>
<keyword evidence="1" id="KW-0229">DNA integration</keyword>
<protein>
    <submittedName>
        <fullName evidence="7">Phage integrase family protein</fullName>
    </submittedName>
</protein>
<dbReference type="GO" id="GO:0003677">
    <property type="term" value="F:DNA binding"/>
    <property type="evidence" value="ECO:0007669"/>
    <property type="project" value="UniProtKB-UniRule"/>
</dbReference>
<dbReference type="Pfam" id="PF24624">
    <property type="entry name" value="Int_N"/>
    <property type="match status" value="1"/>
</dbReference>
<evidence type="ECO:0000256" key="2">
    <source>
        <dbReference type="ARBA" id="ARBA00023125"/>
    </source>
</evidence>
<accession>A0A328TIV5</accession>
<evidence type="ECO:0000313" key="7">
    <source>
        <dbReference type="EMBL" id="RAP70399.1"/>
    </source>
</evidence>
<dbReference type="InterPro" id="IPR002104">
    <property type="entry name" value="Integrase_catalytic"/>
</dbReference>
<organism evidence="7 8">
    <name type="scientific">Candidatus Erwinia dacicola</name>
    <dbReference type="NCBI Taxonomy" id="252393"/>
    <lineage>
        <taxon>Bacteria</taxon>
        <taxon>Pseudomonadati</taxon>
        <taxon>Pseudomonadota</taxon>
        <taxon>Gammaproteobacteria</taxon>
        <taxon>Enterobacterales</taxon>
        <taxon>Erwiniaceae</taxon>
        <taxon>Erwinia</taxon>
    </lineage>
</organism>
<dbReference type="PANTHER" id="PTHR30349:SF93">
    <property type="entry name" value="FELS-2 PROPHAGE PROTEIN"/>
    <property type="match status" value="1"/>
</dbReference>